<dbReference type="GO" id="GO:0005096">
    <property type="term" value="F:GTPase activator activity"/>
    <property type="evidence" value="ECO:0007669"/>
    <property type="project" value="UniProtKB-KW"/>
</dbReference>
<evidence type="ECO:0000256" key="3">
    <source>
        <dbReference type="SAM" id="MobiDB-lite"/>
    </source>
</evidence>
<dbReference type="InterPro" id="IPR027107">
    <property type="entry name" value="Tuberin/Ral-act_asu"/>
</dbReference>
<feature type="compositionally biased region" description="Polar residues" evidence="3">
    <location>
        <begin position="1607"/>
        <end position="1620"/>
    </location>
</feature>
<reference evidence="5" key="1">
    <citation type="submission" date="2021-12" db="EMBL/GenBank/DDBJ databases">
        <authorList>
            <person name="King R."/>
        </authorList>
    </citation>
    <scope>NUCLEOTIDE SEQUENCE</scope>
</reference>
<gene>
    <name evidence="5" type="ORF">BEMITA_LOCUS13018</name>
</gene>
<dbReference type="SUPFAM" id="SSF111347">
    <property type="entry name" value="Rap/Ran-GAP"/>
    <property type="match status" value="1"/>
</dbReference>
<dbReference type="Proteomes" id="UP001152759">
    <property type="component" value="Chromosome 8"/>
</dbReference>
<dbReference type="Pfam" id="PF02145">
    <property type="entry name" value="Rap_GAP"/>
    <property type="match status" value="1"/>
</dbReference>
<dbReference type="PANTHER" id="PTHR10063">
    <property type="entry name" value="TUBERIN"/>
    <property type="match status" value="1"/>
</dbReference>
<dbReference type="GO" id="GO:0005634">
    <property type="term" value="C:nucleus"/>
    <property type="evidence" value="ECO:0007669"/>
    <property type="project" value="InterPro"/>
</dbReference>
<feature type="region of interest" description="Disordered" evidence="3">
    <location>
        <begin position="308"/>
        <end position="345"/>
    </location>
</feature>
<dbReference type="PROSITE" id="PS50085">
    <property type="entry name" value="RAPGAP"/>
    <property type="match status" value="1"/>
</dbReference>
<evidence type="ECO:0000313" key="5">
    <source>
        <dbReference type="EMBL" id="CAH0394757.1"/>
    </source>
</evidence>
<dbReference type="GO" id="GO:0051056">
    <property type="term" value="P:regulation of small GTPase mediated signal transduction"/>
    <property type="evidence" value="ECO:0007669"/>
    <property type="project" value="InterPro"/>
</dbReference>
<feature type="region of interest" description="Disordered" evidence="3">
    <location>
        <begin position="1607"/>
        <end position="1648"/>
    </location>
</feature>
<evidence type="ECO:0000313" key="6">
    <source>
        <dbReference type="Proteomes" id="UP001152759"/>
    </source>
</evidence>
<dbReference type="InterPro" id="IPR046859">
    <property type="entry name" value="RGPA/RALGAPB_N"/>
</dbReference>
<keyword evidence="1" id="KW-0343">GTPase activation</keyword>
<sequence>MFGKKAHGDIKKSTIKIQDLKKDNATRFKHLRAVIDHGDVKEVKSILETNYSHAYSILYDSFIIAETNLKQRELTFHLVHKAQKEELEGVLYVLDRILILCPELLSKRWQVHSLTRMLTKLLHPNNSWKLRREAIRYFIIWYQILGENAPDWVHAIFATLIPGFPSPIEGQLGLTALTLTSTSTVFHDSHAEPVTDVEVTPIFPPQSGEKQPDDPMRFFLEALLEYMVTQICRIEWKDKFYRQFKCFTFLLDKFKQYYQPLIFPEFLHTTSVYKPILELPNLRPMSRTDEFVGCRVAVIKWIASFTQPSRPSPFPKNPSESENDAAEQKKSVSSIDDVQGSSTSPMNDIQHCVEIVREVLFGSRENINFMHEVLRQAFLLPFTHAPAIRRSIAVYKEWVQMKPSEMPGFMLEPPATKTDHSEGEDFYRRLRNDSYIGAMQHSNLHIRAGYQKTLQVIMTHAGHLFLQTVSSDYPILLEEQTDACKKVLNIYRYMVMHVHMEQASWEQLLTVLLKLTSLIFSKTPPRKKSDTLAGKLASVIFQTLLVTWIKANLNVVISSSLWDRLLAVLSCLTQWEELIKEWAKTLETLTRVLARHVYQLDLSDLPLDRPSEHRARRHRRPPSPTRRNVNNTLQNPSSVSDNHSIDGSPANTTKEVIESRPVNLSRSVSDSNLLLLLQNQDNMPKSTNQKLWRASSLDSFKVKKNGGTRTSRSPSPAPSNGLESNSPVQIDVLATDNVPSDSGGGRSVMSGGSLRGWLPDVASVLWRRMLGVLGDINQLKDPALHSLVFQQLVNLCNTLEKIRKNQGLAADTPPNAASTPPPDLTIIAPWCFQALNLPETYRQGQVKAYKLLCLMTFSIPSSSLPPLHLASFYKVLHQALTASDRSIVNTVISEMGPRILSRQPPGFTLLLLDLIFAADRVLSSADIRTAPRTEAMSILGSLLSLPDSLFKLRAFQPVPNQFCTVVFPDAKDQIVNLLLQYGRSEPTTEARCVALSSLGVFLYQKLSEGNNHPEIRNALDVLLHSLNSKEDTVAHIACDVILLLCDHASTFHPAIPPVIVQAVASTLASLGGGRTKLAAALVFCLGEWTMHLSGLAPPLLEAIFKVLTNIVLESPNHLNNSAHIAAKMVIGHLVNQLGHFPMAGDRLCSQVSEQDDVPGLTGVNQILDALNIQLFVTNSAHTVSFIELPPLEVPGGGPTADLITAPAQVRVILRDLNGKSSWDASVLYAVPDSIQRVVIQPKWPTEENTFSLCAVNNAPQHTLRSRLHNILPTVCNSAPDLDNLNDLLQYVEYTSPECANATEPLNSSVELEQETMSAILGQRFSNQDKLHLSQTVPGDLRLPKNETNVFQYCRLFGSQLGFASSPQRANLFLLSRTEKLIRELRNLDNQMCRETHKIAVIYVGDGQENKDVILSNCGGSAAYEQFISQLAWEVQLDSHTGFMGGLQPSPSTAPYFATSLTEAIFHVATRMPNDTIHNKTRHLGNDEVHIVWCEHSRDYRRSVIPTEFCDVLIVIYPLPYHLFRVTISRKPEIPLCGPLWDEAVVSMTVLAGLIRATAFSASRAKRSTLSFYQHHYEERWRSLETVLRNHKNLTTFEEFSSQLFAPKTPAQNPESFSIPSSEHLGRLSKGPAPDFVDENHTVGISPRPMKKLSVRVSLDGSKLK</sequence>
<dbReference type="InterPro" id="IPR016024">
    <property type="entry name" value="ARM-type_fold"/>
</dbReference>
<evidence type="ECO:0000259" key="4">
    <source>
        <dbReference type="PROSITE" id="PS50085"/>
    </source>
</evidence>
<keyword evidence="2" id="KW-0597">Phosphoprotein</keyword>
<accession>A0A9P0ANT5</accession>
<dbReference type="Pfam" id="PF20412">
    <property type="entry name" value="RALGAPB_N"/>
    <property type="match status" value="1"/>
</dbReference>
<dbReference type="KEGG" id="btab:109030277"/>
<dbReference type="GO" id="GO:0005737">
    <property type="term" value="C:cytoplasm"/>
    <property type="evidence" value="ECO:0007669"/>
    <property type="project" value="TreeGrafter"/>
</dbReference>
<dbReference type="InterPro" id="IPR035974">
    <property type="entry name" value="Rap/Ran-GAP_sf"/>
</dbReference>
<evidence type="ECO:0000256" key="1">
    <source>
        <dbReference type="ARBA" id="ARBA00022468"/>
    </source>
</evidence>
<dbReference type="PANTHER" id="PTHR10063:SF11">
    <property type="entry name" value="RHO GTPASE-ACTIVATING PROTEIN CG5521-RELATED"/>
    <property type="match status" value="1"/>
</dbReference>
<dbReference type="SUPFAM" id="SSF48371">
    <property type="entry name" value="ARM repeat"/>
    <property type="match status" value="1"/>
</dbReference>
<evidence type="ECO:0000256" key="2">
    <source>
        <dbReference type="ARBA" id="ARBA00022553"/>
    </source>
</evidence>
<feature type="compositionally biased region" description="Polar residues" evidence="3">
    <location>
        <begin position="628"/>
        <end position="642"/>
    </location>
</feature>
<organism evidence="5 6">
    <name type="scientific">Bemisia tabaci</name>
    <name type="common">Sweetpotato whitefly</name>
    <name type="synonym">Aleurodes tabaci</name>
    <dbReference type="NCBI Taxonomy" id="7038"/>
    <lineage>
        <taxon>Eukaryota</taxon>
        <taxon>Metazoa</taxon>
        <taxon>Ecdysozoa</taxon>
        <taxon>Arthropoda</taxon>
        <taxon>Hexapoda</taxon>
        <taxon>Insecta</taxon>
        <taxon>Pterygota</taxon>
        <taxon>Neoptera</taxon>
        <taxon>Paraneoptera</taxon>
        <taxon>Hemiptera</taxon>
        <taxon>Sternorrhyncha</taxon>
        <taxon>Aleyrodoidea</taxon>
        <taxon>Aleyrodidae</taxon>
        <taxon>Aleyrodinae</taxon>
        <taxon>Bemisia</taxon>
    </lineage>
</organism>
<feature type="region of interest" description="Disordered" evidence="3">
    <location>
        <begin position="686"/>
        <end position="727"/>
    </location>
</feature>
<dbReference type="FunFam" id="3.40.50.11210:FF:000001">
    <property type="entry name" value="Ral GTPase-activating protein subunit alpha-1 isoform 1"/>
    <property type="match status" value="1"/>
</dbReference>
<keyword evidence="6" id="KW-1185">Reference proteome</keyword>
<dbReference type="Gene3D" id="3.40.50.11210">
    <property type="entry name" value="Rap/Ran-GAP"/>
    <property type="match status" value="1"/>
</dbReference>
<dbReference type="InterPro" id="IPR000331">
    <property type="entry name" value="Rap/Ran_GAP_dom"/>
</dbReference>
<feature type="region of interest" description="Disordered" evidence="3">
    <location>
        <begin position="609"/>
        <end position="663"/>
    </location>
</feature>
<proteinExistence type="predicted"/>
<dbReference type="EMBL" id="OU963869">
    <property type="protein sequence ID" value="CAH0394757.1"/>
    <property type="molecule type" value="Genomic_DNA"/>
</dbReference>
<protein>
    <recommendedName>
        <fullName evidence="4">Rap-GAP domain-containing protein</fullName>
    </recommendedName>
</protein>
<feature type="compositionally biased region" description="Polar residues" evidence="3">
    <location>
        <begin position="331"/>
        <end position="345"/>
    </location>
</feature>
<feature type="domain" description="Rap-GAP" evidence="4">
    <location>
        <begin position="1384"/>
        <end position="1586"/>
    </location>
</feature>
<name>A0A9P0ANT5_BEMTA</name>